<name>A0A151ISD8_9HYME</name>
<feature type="compositionally biased region" description="Basic and acidic residues" evidence="1">
    <location>
        <begin position="112"/>
        <end position="124"/>
    </location>
</feature>
<protein>
    <submittedName>
        <fullName evidence="2">Uncharacterized protein</fullName>
    </submittedName>
</protein>
<dbReference type="Proteomes" id="UP000078492">
    <property type="component" value="Unassembled WGS sequence"/>
</dbReference>
<feature type="non-terminal residue" evidence="2">
    <location>
        <position position="1"/>
    </location>
</feature>
<feature type="region of interest" description="Disordered" evidence="1">
    <location>
        <begin position="1"/>
        <end position="33"/>
    </location>
</feature>
<gene>
    <name evidence="2" type="ORF">ALC57_18298</name>
</gene>
<feature type="region of interest" description="Disordered" evidence="1">
    <location>
        <begin position="112"/>
        <end position="147"/>
    </location>
</feature>
<accession>A0A151ISD8</accession>
<dbReference type="AlphaFoldDB" id="A0A151ISD8"/>
<evidence type="ECO:0000313" key="2">
    <source>
        <dbReference type="EMBL" id="KYN09581.1"/>
    </source>
</evidence>
<organism evidence="2 3">
    <name type="scientific">Trachymyrmex cornetzi</name>
    <dbReference type="NCBI Taxonomy" id="471704"/>
    <lineage>
        <taxon>Eukaryota</taxon>
        <taxon>Metazoa</taxon>
        <taxon>Ecdysozoa</taxon>
        <taxon>Arthropoda</taxon>
        <taxon>Hexapoda</taxon>
        <taxon>Insecta</taxon>
        <taxon>Pterygota</taxon>
        <taxon>Neoptera</taxon>
        <taxon>Endopterygota</taxon>
        <taxon>Hymenoptera</taxon>
        <taxon>Apocrita</taxon>
        <taxon>Aculeata</taxon>
        <taxon>Formicoidea</taxon>
        <taxon>Formicidae</taxon>
        <taxon>Myrmicinae</taxon>
        <taxon>Trachymyrmex</taxon>
    </lineage>
</organism>
<evidence type="ECO:0000313" key="3">
    <source>
        <dbReference type="Proteomes" id="UP000078492"/>
    </source>
</evidence>
<evidence type="ECO:0000256" key="1">
    <source>
        <dbReference type="SAM" id="MobiDB-lite"/>
    </source>
</evidence>
<dbReference type="EMBL" id="KQ981087">
    <property type="protein sequence ID" value="KYN09581.1"/>
    <property type="molecule type" value="Genomic_DNA"/>
</dbReference>
<keyword evidence="3" id="KW-1185">Reference proteome</keyword>
<reference evidence="2 3" key="1">
    <citation type="submission" date="2015-09" db="EMBL/GenBank/DDBJ databases">
        <title>Trachymyrmex cornetzi WGS genome.</title>
        <authorList>
            <person name="Nygaard S."/>
            <person name="Hu H."/>
            <person name="Boomsma J."/>
            <person name="Zhang G."/>
        </authorList>
    </citation>
    <scope>NUCLEOTIDE SEQUENCE [LARGE SCALE GENOMIC DNA]</scope>
    <source>
        <strain evidence="2">Tcor2-1</strain>
        <tissue evidence="2">Whole body</tissue>
    </source>
</reference>
<proteinExistence type="predicted"/>
<feature type="compositionally biased region" description="Basic and acidic residues" evidence="1">
    <location>
        <begin position="9"/>
        <end position="33"/>
    </location>
</feature>
<sequence>SPIPKEHRRLCDTASKSEFERDQSCQRGTADRYRNQCQRKKNLSANMARMQSVRRYIALHNEPRAPGMKIKSRGCTLGDGKRAKRMKRKGKEERKNVQTFVSAAIRSKVRRYDSKTEAERDKKSALYGSPRSPELARASQEIKQNDRPTDLLVVVQGSRPSGRATWGAPGDPSCPSVTAYLASWIENDLRVMDGLGATRRNPDFAYPC</sequence>